<organism evidence="2 3">
    <name type="scientific">Talaromyces stipitatus (strain ATCC 10500 / CBS 375.48 / QM 6759 / NRRL 1006)</name>
    <name type="common">Penicillium stipitatum</name>
    <dbReference type="NCBI Taxonomy" id="441959"/>
    <lineage>
        <taxon>Eukaryota</taxon>
        <taxon>Fungi</taxon>
        <taxon>Dikarya</taxon>
        <taxon>Ascomycota</taxon>
        <taxon>Pezizomycotina</taxon>
        <taxon>Eurotiomycetes</taxon>
        <taxon>Eurotiomycetidae</taxon>
        <taxon>Eurotiales</taxon>
        <taxon>Trichocomaceae</taxon>
        <taxon>Talaromyces</taxon>
        <taxon>Talaromyces sect. Talaromyces</taxon>
    </lineage>
</organism>
<evidence type="ECO:0000313" key="2">
    <source>
        <dbReference type="EMBL" id="EED24102.1"/>
    </source>
</evidence>
<dbReference type="VEuPathDB" id="FungiDB:TSTA_074810"/>
<feature type="domain" description="NmrA-like" evidence="1">
    <location>
        <begin position="9"/>
        <end position="189"/>
    </location>
</feature>
<gene>
    <name evidence="2" type="ORF">TSTA_074810</name>
</gene>
<dbReference type="InterPro" id="IPR050608">
    <property type="entry name" value="NmrA-type/Isoflavone_red_sf"/>
</dbReference>
<dbReference type="RefSeq" id="XP_002341489.1">
    <property type="nucleotide sequence ID" value="XM_002341448.1"/>
</dbReference>
<dbReference type="eggNOG" id="ENOG502QPMY">
    <property type="taxonomic scope" value="Eukaryota"/>
</dbReference>
<dbReference type="SUPFAM" id="SSF51735">
    <property type="entry name" value="NAD(P)-binding Rossmann-fold domains"/>
    <property type="match status" value="1"/>
</dbReference>
<evidence type="ECO:0000313" key="3">
    <source>
        <dbReference type="Proteomes" id="UP000001745"/>
    </source>
</evidence>
<dbReference type="AlphaFoldDB" id="B8LW74"/>
<name>B8LW74_TALSN</name>
<dbReference type="Gene3D" id="3.40.50.720">
    <property type="entry name" value="NAD(P)-binding Rossmann-like Domain"/>
    <property type="match status" value="1"/>
</dbReference>
<dbReference type="EMBL" id="EQ962652">
    <property type="protein sequence ID" value="EED24102.1"/>
    <property type="molecule type" value="Genomic_DNA"/>
</dbReference>
<proteinExistence type="predicted"/>
<sequence length="298" mass="33171">MNALLALPNQFEVVSLARTKSVSKSIYQDFTRRGASVQNANFKDPEALVPLLKGADVVISVVTMAEKEVQDTLIDASHKAGVGRFVPSFFATVSPPRGVMPAREKKEDSLDKIKCPYLPYTAIDVGWWYQFSVPRVPSSKLDSVVSFPETTIAGDGNTKTALTDLVDIGKYVARIIGPADTEQAGICLRRDDDPESYLELEIEQSLSSAGKTLAKNPMDMDTIVSKSMLEYKYSRWIRGDNTPEHAEYLGYLNAKDLYPDFKYKTIDDCLRELMEGNRVANLYVGRDHVLKTTADLKI</sequence>
<dbReference type="STRING" id="441959.B8LW74"/>
<accession>B8LW74</accession>
<dbReference type="PhylomeDB" id="B8LW74"/>
<dbReference type="PANTHER" id="PTHR43349:SF93">
    <property type="entry name" value="ISOFLAVONE REDUCTASE HOMOLOG P3-RELATED"/>
    <property type="match status" value="1"/>
</dbReference>
<dbReference type="Pfam" id="PF05368">
    <property type="entry name" value="NmrA"/>
    <property type="match status" value="1"/>
</dbReference>
<dbReference type="Proteomes" id="UP000001745">
    <property type="component" value="Unassembled WGS sequence"/>
</dbReference>
<protein>
    <recommendedName>
        <fullName evidence="1">NmrA-like domain-containing protein</fullName>
    </recommendedName>
</protein>
<dbReference type="GeneID" id="8103931"/>
<dbReference type="InParanoid" id="B8LW74"/>
<dbReference type="InterPro" id="IPR036291">
    <property type="entry name" value="NAD(P)-bd_dom_sf"/>
</dbReference>
<dbReference type="InterPro" id="IPR008030">
    <property type="entry name" value="NmrA-like"/>
</dbReference>
<dbReference type="OMA" id="EWFRQDN"/>
<keyword evidence="3" id="KW-1185">Reference proteome</keyword>
<dbReference type="PANTHER" id="PTHR43349">
    <property type="entry name" value="PINORESINOL REDUCTASE-RELATED"/>
    <property type="match status" value="1"/>
</dbReference>
<dbReference type="Gene3D" id="3.90.25.10">
    <property type="entry name" value="UDP-galactose 4-epimerase, domain 1"/>
    <property type="match status" value="1"/>
</dbReference>
<dbReference type="HOGENOM" id="CLU_044876_6_0_1"/>
<dbReference type="OrthoDB" id="419598at2759"/>
<evidence type="ECO:0000259" key="1">
    <source>
        <dbReference type="Pfam" id="PF05368"/>
    </source>
</evidence>
<reference evidence="3" key="1">
    <citation type="journal article" date="2015" name="Genome Announc.">
        <title>Genome sequence of the AIDS-associated pathogen Penicillium marneffei (ATCC18224) and its near taxonomic relative Talaromyces stipitatus (ATCC10500).</title>
        <authorList>
            <person name="Nierman W.C."/>
            <person name="Fedorova-Abrams N.D."/>
            <person name="Andrianopoulos A."/>
        </authorList>
    </citation>
    <scope>NUCLEOTIDE SEQUENCE [LARGE SCALE GENOMIC DNA]</scope>
    <source>
        <strain evidence="3">ATCC 10500 / CBS 375.48 / QM 6759 / NRRL 1006</strain>
    </source>
</reference>